<organism evidence="1 2">
    <name type="scientific">Lepraria finkii</name>
    <dbReference type="NCBI Taxonomy" id="1340010"/>
    <lineage>
        <taxon>Eukaryota</taxon>
        <taxon>Fungi</taxon>
        <taxon>Dikarya</taxon>
        <taxon>Ascomycota</taxon>
        <taxon>Pezizomycotina</taxon>
        <taxon>Lecanoromycetes</taxon>
        <taxon>OSLEUM clade</taxon>
        <taxon>Lecanoromycetidae</taxon>
        <taxon>Lecanorales</taxon>
        <taxon>Lecanorineae</taxon>
        <taxon>Stereocaulaceae</taxon>
        <taxon>Lepraria</taxon>
    </lineage>
</organism>
<accession>A0ABR4BKD7</accession>
<evidence type="ECO:0000313" key="2">
    <source>
        <dbReference type="Proteomes" id="UP001590951"/>
    </source>
</evidence>
<proteinExistence type="predicted"/>
<gene>
    <name evidence="1" type="ORF">ABVK25_003431</name>
</gene>
<evidence type="ECO:0000313" key="1">
    <source>
        <dbReference type="EMBL" id="KAL2056408.1"/>
    </source>
</evidence>
<name>A0ABR4BKD7_9LECA</name>
<dbReference type="Proteomes" id="UP001590951">
    <property type="component" value="Unassembled WGS sequence"/>
</dbReference>
<comment type="caution">
    <text evidence="1">The sequence shown here is derived from an EMBL/GenBank/DDBJ whole genome shotgun (WGS) entry which is preliminary data.</text>
</comment>
<keyword evidence="2" id="KW-1185">Reference proteome</keyword>
<dbReference type="EMBL" id="JBHFEH010000008">
    <property type="protein sequence ID" value="KAL2056408.1"/>
    <property type="molecule type" value="Genomic_DNA"/>
</dbReference>
<reference evidence="1 2" key="1">
    <citation type="submission" date="2024-09" db="EMBL/GenBank/DDBJ databases">
        <title>Rethinking Asexuality: The Enigmatic Case of Functional Sexual Genes in Lepraria (Stereocaulaceae).</title>
        <authorList>
            <person name="Doellman M."/>
            <person name="Sun Y."/>
            <person name="Barcenas-Pena A."/>
            <person name="Lumbsch H.T."/>
            <person name="Grewe F."/>
        </authorList>
    </citation>
    <scope>NUCLEOTIDE SEQUENCE [LARGE SCALE GENOMIC DNA]</scope>
    <source>
        <strain evidence="1 2">Grewe 0041</strain>
    </source>
</reference>
<sequence>MEMMDSLVSRVKNSTQLEVIRLEKRYAKRTHRDAYKGNMKYKDGEYVRTQGKENKVAGVGIRELGVGSEKRR</sequence>
<protein>
    <submittedName>
        <fullName evidence="1">Uncharacterized protein</fullName>
    </submittedName>
</protein>